<dbReference type="OrthoDB" id="8566472at2"/>
<dbReference type="Proteomes" id="UP000199345">
    <property type="component" value="Unassembled WGS sequence"/>
</dbReference>
<dbReference type="EMBL" id="FOIA01000011">
    <property type="protein sequence ID" value="SET08179.1"/>
    <property type="molecule type" value="Genomic_DNA"/>
</dbReference>
<protein>
    <submittedName>
        <fullName evidence="1">Uncharacterized protein</fullName>
    </submittedName>
</protein>
<dbReference type="AlphaFoldDB" id="A0A1I0BMT5"/>
<keyword evidence="2" id="KW-1185">Reference proteome</keyword>
<evidence type="ECO:0000313" key="1">
    <source>
        <dbReference type="EMBL" id="SET08179.1"/>
    </source>
</evidence>
<evidence type="ECO:0000313" key="2">
    <source>
        <dbReference type="Proteomes" id="UP000199345"/>
    </source>
</evidence>
<name>A0A1I0BMT5_9PROT</name>
<organism evidence="1 2">
    <name type="scientific">Nitrosomonas marina</name>
    <dbReference type="NCBI Taxonomy" id="917"/>
    <lineage>
        <taxon>Bacteria</taxon>
        <taxon>Pseudomonadati</taxon>
        <taxon>Pseudomonadota</taxon>
        <taxon>Betaproteobacteria</taxon>
        <taxon>Nitrosomonadales</taxon>
        <taxon>Nitrosomonadaceae</taxon>
        <taxon>Nitrosomonas</taxon>
    </lineage>
</organism>
<sequence length="113" mass="13159">MENLGLKNKNTLILVHGYNNEQFEGYDAYQIIENQIKKIIPGIYDYVINYSWPGGDQLLEWWQVKTRSNSIARVFRFLIEALAGTANSLDMMTHSLGEKPWSFFKKQTGREII</sequence>
<dbReference type="RefSeq" id="WP_090657927.1">
    <property type="nucleotide sequence ID" value="NZ_FOIA01000011.1"/>
</dbReference>
<proteinExistence type="predicted"/>
<gene>
    <name evidence="1" type="ORF">SAMN05216326_11157</name>
</gene>
<dbReference type="InterPro" id="IPR010297">
    <property type="entry name" value="DUF900_hydrolase"/>
</dbReference>
<accession>A0A1I0BMT5</accession>
<dbReference type="Pfam" id="PF05990">
    <property type="entry name" value="DUF900"/>
    <property type="match status" value="1"/>
</dbReference>
<reference evidence="2" key="1">
    <citation type="submission" date="2016-10" db="EMBL/GenBank/DDBJ databases">
        <authorList>
            <person name="Varghese N."/>
            <person name="Submissions S."/>
        </authorList>
    </citation>
    <scope>NUCLEOTIDE SEQUENCE [LARGE SCALE GENOMIC DNA]</scope>
    <source>
        <strain evidence="2">Nm71</strain>
    </source>
</reference>